<dbReference type="STRING" id="1047168.A0A0F4GTB9"/>
<proteinExistence type="predicted"/>
<gene>
    <name evidence="2" type="ORF">TI39_contig336g00047</name>
</gene>
<feature type="region of interest" description="Disordered" evidence="1">
    <location>
        <begin position="57"/>
        <end position="141"/>
    </location>
</feature>
<feature type="compositionally biased region" description="Basic and acidic residues" evidence="1">
    <location>
        <begin position="96"/>
        <end position="106"/>
    </location>
</feature>
<reference evidence="2 3" key="1">
    <citation type="submission" date="2015-03" db="EMBL/GenBank/DDBJ databases">
        <title>RNA-seq based gene annotation and comparative genomics of four Zymoseptoria species reveal species-specific pathogenicity related genes and transposable element activity.</title>
        <authorList>
            <person name="Grandaubert J."/>
            <person name="Bhattacharyya A."/>
            <person name="Stukenbrock E.H."/>
        </authorList>
    </citation>
    <scope>NUCLEOTIDE SEQUENCE [LARGE SCALE GENOMIC DNA]</scope>
    <source>
        <strain evidence="2 3">Zb18110</strain>
    </source>
</reference>
<evidence type="ECO:0000256" key="1">
    <source>
        <dbReference type="SAM" id="MobiDB-lite"/>
    </source>
</evidence>
<evidence type="ECO:0000313" key="3">
    <source>
        <dbReference type="Proteomes" id="UP000033647"/>
    </source>
</evidence>
<dbReference type="EMBL" id="LAFY01000328">
    <property type="protein sequence ID" value="KJY00298.1"/>
    <property type="molecule type" value="Genomic_DNA"/>
</dbReference>
<name>A0A0F4GTB9_9PEZI</name>
<comment type="caution">
    <text evidence="2">The sequence shown here is derived from an EMBL/GenBank/DDBJ whole genome shotgun (WGS) entry which is preliminary data.</text>
</comment>
<accession>A0A0F4GTB9</accession>
<sequence length="141" mass="15044">MPLTDIDNSRLAAAFACMETEPKIDFEKFRIITGLKSVASARECLRVTKNKLKAEYGGDVANGGAVTPVKKAKAASNGTPTPKRARGAATPKGKKAKAETEAPIKDEDGDEEEVQEPARKKSRSKSHEVEGAANDGDDFVL</sequence>
<organism evidence="2 3">
    <name type="scientific">Zymoseptoria brevis</name>
    <dbReference type="NCBI Taxonomy" id="1047168"/>
    <lineage>
        <taxon>Eukaryota</taxon>
        <taxon>Fungi</taxon>
        <taxon>Dikarya</taxon>
        <taxon>Ascomycota</taxon>
        <taxon>Pezizomycotina</taxon>
        <taxon>Dothideomycetes</taxon>
        <taxon>Dothideomycetidae</taxon>
        <taxon>Mycosphaerellales</taxon>
        <taxon>Mycosphaerellaceae</taxon>
        <taxon>Zymoseptoria</taxon>
    </lineage>
</organism>
<keyword evidence="3" id="KW-1185">Reference proteome</keyword>
<dbReference type="Proteomes" id="UP000033647">
    <property type="component" value="Unassembled WGS sequence"/>
</dbReference>
<evidence type="ECO:0000313" key="2">
    <source>
        <dbReference type="EMBL" id="KJY00298.1"/>
    </source>
</evidence>
<dbReference type="AlphaFoldDB" id="A0A0F4GTB9"/>
<dbReference type="OrthoDB" id="5403747at2759"/>
<protein>
    <submittedName>
        <fullName evidence="2">Uncharacterized protein</fullName>
    </submittedName>
</protein>